<comment type="cofactor">
    <cofactor evidence="3">
        <name>Zn(2+)</name>
        <dbReference type="ChEBI" id="CHEBI:29105"/>
    </cofactor>
</comment>
<comment type="caution">
    <text evidence="10">The sequence shown here is derived from an EMBL/GenBank/DDBJ whole genome shotgun (WGS) entry which is preliminary data.</text>
</comment>
<evidence type="ECO:0000256" key="9">
    <source>
        <dbReference type="ARBA" id="ARBA00023049"/>
    </source>
</evidence>
<dbReference type="PANTHER" id="PTHR34448:SF1">
    <property type="entry name" value="BLL6088 PROTEIN"/>
    <property type="match status" value="1"/>
</dbReference>
<comment type="cofactor">
    <cofactor evidence="2">
        <name>Mg(2+)</name>
        <dbReference type="ChEBI" id="CHEBI:18420"/>
    </cofactor>
</comment>
<evidence type="ECO:0000256" key="3">
    <source>
        <dbReference type="ARBA" id="ARBA00001947"/>
    </source>
</evidence>
<sequence length="369" mass="41337">MVDIRIQKLAHLLVHYSLRLREGDRFCIEASDLALPLVQEVYGEALKAGAYPEVQVSLPGIKEQLLKYGNQAQLTYVSPVDKLILGEYDALLTIWGNYNTKFLSGIDPKRISAHRAAKKDILMTFYKRIAEGKARWCGTQFPTHSDAQEAAMSLREYEDFVYGAGLLNEDNPTEKWKAISEKQQKICDYLNTKKSLHILSKDTDLTMSIEGRKWINCDGRENFPDGEVFTTPIRDSVDGTIRFTFPAIYSGREVEDITLTFSKGKVVEAKAAKGEDFLQAILDTDEGARYVGEIAIGTNYGIQQFTKNILFDEKIGGTVHLAVGAGIEETGGTNESGIHWDMICDMRDGGKIYADDELIYENGQFIIAF</sequence>
<evidence type="ECO:0000256" key="7">
    <source>
        <dbReference type="ARBA" id="ARBA00022723"/>
    </source>
</evidence>
<evidence type="ECO:0000256" key="8">
    <source>
        <dbReference type="ARBA" id="ARBA00022801"/>
    </source>
</evidence>
<comment type="cofactor">
    <cofactor evidence="1">
        <name>Co(2+)</name>
        <dbReference type="ChEBI" id="CHEBI:48828"/>
    </cofactor>
</comment>
<keyword evidence="9" id="KW-0482">Metalloprotease</keyword>
<evidence type="ECO:0000256" key="5">
    <source>
        <dbReference type="ARBA" id="ARBA00022438"/>
    </source>
</evidence>
<dbReference type="RefSeq" id="WP_068556495.1">
    <property type="nucleotide sequence ID" value="NZ_LOEE01000041.1"/>
</dbReference>
<dbReference type="PRINTS" id="PR00919">
    <property type="entry name" value="THERMOPTASE"/>
</dbReference>
<dbReference type="PANTHER" id="PTHR34448">
    <property type="entry name" value="AMINOPEPTIDASE"/>
    <property type="match status" value="1"/>
</dbReference>
<gene>
    <name evidence="10" type="ORF">AN619_19430</name>
</gene>
<accession>A0A140L3J2</accession>
<keyword evidence="5 10" id="KW-0031">Aminopeptidase</keyword>
<dbReference type="InterPro" id="IPR052170">
    <property type="entry name" value="M29_Exopeptidase"/>
</dbReference>
<dbReference type="GO" id="GO:0008237">
    <property type="term" value="F:metallopeptidase activity"/>
    <property type="evidence" value="ECO:0007669"/>
    <property type="project" value="UniProtKB-KW"/>
</dbReference>
<reference evidence="10 11" key="1">
    <citation type="submission" date="2015-12" db="EMBL/GenBank/DDBJ databases">
        <title>Draft genome sequence of the thermoanaerobe Thermotalea metallivorans, an isolate from the runoff channel of the Great Artesian Basin, Australia.</title>
        <authorList>
            <person name="Patel B.K."/>
        </authorList>
    </citation>
    <scope>NUCLEOTIDE SEQUENCE [LARGE SCALE GENOMIC DNA]</scope>
    <source>
        <strain evidence="10 11">B2-1</strain>
    </source>
</reference>
<dbReference type="GO" id="GO:0046872">
    <property type="term" value="F:metal ion binding"/>
    <property type="evidence" value="ECO:0007669"/>
    <property type="project" value="UniProtKB-KW"/>
</dbReference>
<protein>
    <submittedName>
        <fullName evidence="10">Aminopeptidase 2</fullName>
        <ecNumber evidence="10">3.4.11.-</ecNumber>
    </submittedName>
</protein>
<keyword evidence="8 10" id="KW-0378">Hydrolase</keyword>
<dbReference type="Proteomes" id="UP000070456">
    <property type="component" value="Unassembled WGS sequence"/>
</dbReference>
<evidence type="ECO:0000313" key="11">
    <source>
        <dbReference type="Proteomes" id="UP000070456"/>
    </source>
</evidence>
<dbReference type="GO" id="GO:0006508">
    <property type="term" value="P:proteolysis"/>
    <property type="evidence" value="ECO:0007669"/>
    <property type="project" value="UniProtKB-KW"/>
</dbReference>
<name>A0A140L3J2_9FIRM</name>
<dbReference type="SUPFAM" id="SSF144052">
    <property type="entry name" value="Thermophilic metalloprotease-like"/>
    <property type="match status" value="1"/>
</dbReference>
<dbReference type="Gene3D" id="3.40.1830.10">
    <property type="entry name" value="Thermophilic metalloprotease (M29)"/>
    <property type="match status" value="1"/>
</dbReference>
<dbReference type="EMBL" id="LOEE01000041">
    <property type="protein sequence ID" value="KXG75117.1"/>
    <property type="molecule type" value="Genomic_DNA"/>
</dbReference>
<dbReference type="InterPro" id="IPR035097">
    <property type="entry name" value="M29_N-terminal"/>
</dbReference>
<keyword evidence="7" id="KW-0479">Metal-binding</keyword>
<dbReference type="InterPro" id="IPR000787">
    <property type="entry name" value="Peptidase_M29"/>
</dbReference>
<evidence type="ECO:0000256" key="1">
    <source>
        <dbReference type="ARBA" id="ARBA00001941"/>
    </source>
</evidence>
<dbReference type="AlphaFoldDB" id="A0A140L3J2"/>
<evidence type="ECO:0000313" key="10">
    <source>
        <dbReference type="EMBL" id="KXG75117.1"/>
    </source>
</evidence>
<evidence type="ECO:0000256" key="4">
    <source>
        <dbReference type="ARBA" id="ARBA00008236"/>
    </source>
</evidence>
<proteinExistence type="inferred from homology"/>
<evidence type="ECO:0000256" key="6">
    <source>
        <dbReference type="ARBA" id="ARBA00022670"/>
    </source>
</evidence>
<organism evidence="10 11">
    <name type="scientific">Thermotalea metallivorans</name>
    <dbReference type="NCBI Taxonomy" id="520762"/>
    <lineage>
        <taxon>Bacteria</taxon>
        <taxon>Bacillati</taxon>
        <taxon>Bacillota</taxon>
        <taxon>Clostridia</taxon>
        <taxon>Peptostreptococcales</taxon>
        <taxon>Thermotaleaceae</taxon>
        <taxon>Thermotalea</taxon>
    </lineage>
</organism>
<dbReference type="GO" id="GO:0004177">
    <property type="term" value="F:aminopeptidase activity"/>
    <property type="evidence" value="ECO:0007669"/>
    <property type="project" value="UniProtKB-KW"/>
</dbReference>
<evidence type="ECO:0000256" key="2">
    <source>
        <dbReference type="ARBA" id="ARBA00001946"/>
    </source>
</evidence>
<comment type="similarity">
    <text evidence="4">Belongs to the peptidase M29 family.</text>
</comment>
<dbReference type="Pfam" id="PF02073">
    <property type="entry name" value="Peptidase_M29"/>
    <property type="match status" value="1"/>
</dbReference>
<dbReference type="OrthoDB" id="9803993at2"/>
<keyword evidence="11" id="KW-1185">Reference proteome</keyword>
<dbReference type="EC" id="3.4.11.-" evidence="10"/>
<keyword evidence="6" id="KW-0645">Protease</keyword>